<dbReference type="EMBL" id="CP070499">
    <property type="protein sequence ID" value="QSB15878.1"/>
    <property type="molecule type" value="Genomic_DNA"/>
</dbReference>
<keyword evidence="3" id="KW-1185">Reference proteome</keyword>
<dbReference type="PANTHER" id="PTHR43056">
    <property type="entry name" value="PEPTIDASE S9 PROLYL OLIGOPEPTIDASE"/>
    <property type="match status" value="1"/>
</dbReference>
<protein>
    <submittedName>
        <fullName evidence="2">S9 family peptidase</fullName>
    </submittedName>
</protein>
<gene>
    <name evidence="2" type="ORF">JQS43_05970</name>
</gene>
<dbReference type="InterPro" id="IPR029058">
    <property type="entry name" value="AB_hydrolase_fold"/>
</dbReference>
<dbReference type="RefSeq" id="WP_239678070.1">
    <property type="nucleotide sequence ID" value="NZ_CP070499.1"/>
</dbReference>
<name>A0A895YPI2_9ACTN</name>
<dbReference type="Proteomes" id="UP000662857">
    <property type="component" value="Chromosome"/>
</dbReference>
<sequence length="660" mass="70812">MATTTVTPFGEWPSPIAARSLTHAARRLSFPALVDDELWWCEDRPDEGGRTTVMARRGDGDLVELLSAPWSARTRVHEYGGRSFLPLPGPAGASLIFTNGADQRIYRLDPGAAEPHPLTPPANREGAPELRYADLTLVDDEIWCVREHHLPDGDLERAIVSIPLDGAAGQDPNAVVVVVEGARFLAHPRRSPDGTRLAWLAWDHPRMPWDGTELRVGLLRDGQVTSWSTVLGGPSEAVYQPEWDGDDHLITVSDRSGWWNLYRVPAPGVTGELTPLHPAEAEFAAPLWQLGAASWGRLTDGRLLCVHGAGNQQLGVLDPATGALTELPLPYQSLTMSLTVADDRAALVAASPDRPTAVVQVDVAGASHEVVRTAVDPEQLPDPRWLPVAETTTLTGPDGREVHTHIYPPRNPEHTGPPGARPPYVVFVHGGPTSNSPAALDLAKAYLTSRGIGVLDVNYGGSSGYGRAYRERLAGQWGIVDVQDAATAAAALVLRGDADPRRLAIRGGSAGGWTTLCAVTGTEVFAAGTSLFGVTDVRRLAEITHDFESRYVTKLVGEAELAHDTRSPLHRADRTRCPVLLLQGSDDPVVPAEQAEQFRDALAANDIPHALLVFPGEQHGFRKAESIIAAAEAELSFYGQVMGFDPVGVPRLPLSSAQSG</sequence>
<dbReference type="AlphaFoldDB" id="A0A895YPI2"/>
<dbReference type="GO" id="GO:0008236">
    <property type="term" value="F:serine-type peptidase activity"/>
    <property type="evidence" value="ECO:0007669"/>
    <property type="project" value="InterPro"/>
</dbReference>
<feature type="domain" description="Peptidase S9 prolyl oligopeptidase catalytic" evidence="1">
    <location>
        <begin position="444"/>
        <end position="643"/>
    </location>
</feature>
<evidence type="ECO:0000313" key="3">
    <source>
        <dbReference type="Proteomes" id="UP000662857"/>
    </source>
</evidence>
<evidence type="ECO:0000259" key="1">
    <source>
        <dbReference type="Pfam" id="PF00326"/>
    </source>
</evidence>
<dbReference type="SUPFAM" id="SSF53474">
    <property type="entry name" value="alpha/beta-Hydrolases"/>
    <property type="match status" value="1"/>
</dbReference>
<organism evidence="2 3">
    <name type="scientific">Natronosporangium hydrolyticum</name>
    <dbReference type="NCBI Taxonomy" id="2811111"/>
    <lineage>
        <taxon>Bacteria</taxon>
        <taxon>Bacillati</taxon>
        <taxon>Actinomycetota</taxon>
        <taxon>Actinomycetes</taxon>
        <taxon>Micromonosporales</taxon>
        <taxon>Micromonosporaceae</taxon>
        <taxon>Natronosporangium</taxon>
    </lineage>
</organism>
<accession>A0A895YPI2</accession>
<dbReference type="KEGG" id="nhy:JQS43_05970"/>
<dbReference type="InterPro" id="IPR001375">
    <property type="entry name" value="Peptidase_S9_cat"/>
</dbReference>
<reference evidence="2" key="1">
    <citation type="submission" date="2021-02" db="EMBL/GenBank/DDBJ databases">
        <title>Natrosporangium hydrolyticum gen. nov., sp. nov, a haloalkaliphilic actinobacterium from a soda solonchak soil.</title>
        <authorList>
            <person name="Sorokin D.Y."/>
            <person name="Khijniak T.V."/>
            <person name="Zakharycheva A.P."/>
            <person name="Boueva O.V."/>
            <person name="Ariskina E.V."/>
            <person name="Hahnke R.L."/>
            <person name="Bunk B."/>
            <person name="Sproer C."/>
            <person name="Schumann P."/>
            <person name="Evtushenko L.I."/>
            <person name="Kublanov I.V."/>
        </authorList>
    </citation>
    <scope>NUCLEOTIDE SEQUENCE</scope>
    <source>
        <strain evidence="2">DSM 106523</strain>
    </source>
</reference>
<dbReference type="GO" id="GO:0006508">
    <property type="term" value="P:proteolysis"/>
    <property type="evidence" value="ECO:0007669"/>
    <property type="project" value="InterPro"/>
</dbReference>
<dbReference type="InterPro" id="IPR050585">
    <property type="entry name" value="Xaa-Pro_dipeptidyl-ppase/CocE"/>
</dbReference>
<dbReference type="SUPFAM" id="SSF82171">
    <property type="entry name" value="DPP6 N-terminal domain-like"/>
    <property type="match status" value="1"/>
</dbReference>
<evidence type="ECO:0000313" key="2">
    <source>
        <dbReference type="EMBL" id="QSB15878.1"/>
    </source>
</evidence>
<dbReference type="Pfam" id="PF00326">
    <property type="entry name" value="Peptidase_S9"/>
    <property type="match status" value="1"/>
</dbReference>
<dbReference type="PANTHER" id="PTHR43056:SF5">
    <property type="entry name" value="PEPTIDASE S9 PROLYL OLIGOPEPTIDASE CATALYTIC DOMAIN-CONTAINING PROTEIN"/>
    <property type="match status" value="1"/>
</dbReference>
<proteinExistence type="predicted"/>
<dbReference type="Gene3D" id="3.40.50.1820">
    <property type="entry name" value="alpha/beta hydrolase"/>
    <property type="match status" value="1"/>
</dbReference>